<protein>
    <recommendedName>
        <fullName evidence="3">DUF547 domain-containing protein</fullName>
    </recommendedName>
</protein>
<reference evidence="4 5" key="1">
    <citation type="journal article" date="2020" name="Mol. Plant">
        <title>The Chromosome-Based Rubber Tree Genome Provides New Insights into Spurge Genome Evolution and Rubber Biosynthesis.</title>
        <authorList>
            <person name="Liu J."/>
            <person name="Shi C."/>
            <person name="Shi C.C."/>
            <person name="Li W."/>
            <person name="Zhang Q.J."/>
            <person name="Zhang Y."/>
            <person name="Li K."/>
            <person name="Lu H.F."/>
            <person name="Shi C."/>
            <person name="Zhu S.T."/>
            <person name="Xiao Z.Y."/>
            <person name="Nan H."/>
            <person name="Yue Y."/>
            <person name="Zhu X.G."/>
            <person name="Wu Y."/>
            <person name="Hong X.N."/>
            <person name="Fan G.Y."/>
            <person name="Tong Y."/>
            <person name="Zhang D."/>
            <person name="Mao C.L."/>
            <person name="Liu Y.L."/>
            <person name="Hao S.J."/>
            <person name="Liu W.Q."/>
            <person name="Lv M.Q."/>
            <person name="Zhang H.B."/>
            <person name="Liu Y."/>
            <person name="Hu-Tang G.R."/>
            <person name="Wang J.P."/>
            <person name="Wang J.H."/>
            <person name="Sun Y.H."/>
            <person name="Ni S.B."/>
            <person name="Chen W.B."/>
            <person name="Zhang X.C."/>
            <person name="Jiao Y.N."/>
            <person name="Eichler E.E."/>
            <person name="Li G.H."/>
            <person name="Liu X."/>
            <person name="Gao L.Z."/>
        </authorList>
    </citation>
    <scope>NUCLEOTIDE SEQUENCE [LARGE SCALE GENOMIC DNA]</scope>
    <source>
        <strain evidence="5">cv. GT1</strain>
        <tissue evidence="4">Leaf</tissue>
    </source>
</reference>
<dbReference type="Pfam" id="PF04759">
    <property type="entry name" value="DUF617"/>
    <property type="match status" value="1"/>
</dbReference>
<keyword evidence="5" id="KW-1185">Reference proteome</keyword>
<dbReference type="InterPro" id="IPR006869">
    <property type="entry name" value="DUF547"/>
</dbReference>
<dbReference type="InterPro" id="IPR011990">
    <property type="entry name" value="TPR-like_helical_dom_sf"/>
</dbReference>
<dbReference type="AlphaFoldDB" id="A0A6A6MJ28"/>
<dbReference type="SUPFAM" id="SSF48452">
    <property type="entry name" value="TPR-like"/>
    <property type="match status" value="1"/>
</dbReference>
<evidence type="ECO:0000256" key="2">
    <source>
        <dbReference type="SAM" id="MobiDB-lite"/>
    </source>
</evidence>
<feature type="compositionally biased region" description="Low complexity" evidence="2">
    <location>
        <begin position="349"/>
        <end position="374"/>
    </location>
</feature>
<proteinExistence type="predicted"/>
<keyword evidence="1" id="KW-0175">Coiled coil</keyword>
<organism evidence="4 5">
    <name type="scientific">Hevea brasiliensis</name>
    <name type="common">Para rubber tree</name>
    <name type="synonym">Siphonia brasiliensis</name>
    <dbReference type="NCBI Taxonomy" id="3981"/>
    <lineage>
        <taxon>Eukaryota</taxon>
        <taxon>Viridiplantae</taxon>
        <taxon>Streptophyta</taxon>
        <taxon>Embryophyta</taxon>
        <taxon>Tracheophyta</taxon>
        <taxon>Spermatophyta</taxon>
        <taxon>Magnoliopsida</taxon>
        <taxon>eudicotyledons</taxon>
        <taxon>Gunneridae</taxon>
        <taxon>Pentapetalae</taxon>
        <taxon>rosids</taxon>
        <taxon>fabids</taxon>
        <taxon>Malpighiales</taxon>
        <taxon>Euphorbiaceae</taxon>
        <taxon>Crotonoideae</taxon>
        <taxon>Micrandreae</taxon>
        <taxon>Hevea</taxon>
    </lineage>
</organism>
<feature type="domain" description="DUF547" evidence="3">
    <location>
        <begin position="432"/>
        <end position="494"/>
    </location>
</feature>
<evidence type="ECO:0000256" key="1">
    <source>
        <dbReference type="SAM" id="Coils"/>
    </source>
</evidence>
<dbReference type="InterPro" id="IPR006460">
    <property type="entry name" value="MIZ1-like_pln"/>
</dbReference>
<dbReference type="Pfam" id="PF04784">
    <property type="entry name" value="DUF547"/>
    <property type="match status" value="1"/>
</dbReference>
<dbReference type="GO" id="GO:0010274">
    <property type="term" value="P:hydrotropism"/>
    <property type="evidence" value="ECO:0007669"/>
    <property type="project" value="InterPro"/>
</dbReference>
<dbReference type="PANTHER" id="PTHR23054">
    <property type="entry name" value="TERNARY COMPLEX FACTOR MIP1, LEUCINE-ZIPPER-RELATED"/>
    <property type="match status" value="1"/>
</dbReference>
<evidence type="ECO:0000313" key="4">
    <source>
        <dbReference type="EMBL" id="KAF2312009.1"/>
    </source>
</evidence>
<dbReference type="PANTHER" id="PTHR23054:SF15">
    <property type="entry name" value="OS08G0515700 PROTEIN"/>
    <property type="match status" value="1"/>
</dbReference>
<gene>
    <name evidence="4" type="ORF">GH714_027741</name>
</gene>
<evidence type="ECO:0000259" key="3">
    <source>
        <dbReference type="Pfam" id="PF04784"/>
    </source>
</evidence>
<sequence>MRMMIELGNQRGTLPIMDAQTSVDCGREVRFRRSFRSLVECMVPCCGFQPSDSLSGDTDSIHASTVTGTFFGYRKGRVSFCLQDDTRCSPLLLLEFAVPTACLAREMQYGLLRIALECDRQRRGPALAPSSTYRCGPCTAMGGRVSDNEMLDNILNMSPNFSAYPNSIVKSENMLSCEASLNRNSKNTSSDALRKEIATLEAEILHLERYVLSLYRTAFEENLPAISNVPKNHLQCEKRSPSKVGANQSLFNLRSYIENSNFIYHDQTSPAHGWATSDDQSCTASIHSTSTADQKNADSGRRSLADHLGASCLVNSLNTPDVLSEYILKCISSIYCKLANCPKTHGGLSSSPPSSLSSSSMFSSHNPSDNSSPQHSEDAIVHRQGLKEDGGPYSGIVEVMKICFNDDSSNYAALMLKNFRSLVRSLEKVDPRKMKREEKLVFWINIHNALVMHAYLAYGTHNRVKGASILKASYNIGGHCVNACVIQNSILRILSHYSEPGHTLTLCSPWFEVDIFLLSSGSSLHSKEYLSGLKLAKEEFVQASVYIHKEAKIFLPKNPFFLCKGYVNGYVWAIEGNKWESYKSTTENWKVADVNAWLAGNVSFIWKLHGDIQAAIREDGSRGLLLEGDNYEFWVALGCLSRHNAMKQHALIRGLQLDVSSAVAWSYLRKLYREEGQKKLARQAFDCARSVDPSLALRGQEWQLKLMLGSPQQAGYAADAVQECENLKKVGGLMRRHTETYAFLLWQLGKSDLALYGEESGCQCQFNGANICSCFC</sequence>
<dbReference type="Proteomes" id="UP000467840">
    <property type="component" value="Chromosome 14"/>
</dbReference>
<evidence type="ECO:0000313" key="5">
    <source>
        <dbReference type="Proteomes" id="UP000467840"/>
    </source>
</evidence>
<dbReference type="EMBL" id="JAAGAX010000006">
    <property type="protein sequence ID" value="KAF2312009.1"/>
    <property type="molecule type" value="Genomic_DNA"/>
</dbReference>
<accession>A0A6A6MJ28</accession>
<feature type="region of interest" description="Disordered" evidence="2">
    <location>
        <begin position="347"/>
        <end position="378"/>
    </location>
</feature>
<comment type="caution">
    <text evidence="4">The sequence shown here is derived from an EMBL/GenBank/DDBJ whole genome shotgun (WGS) entry which is preliminary data.</text>
</comment>
<name>A0A6A6MJ28_HEVBR</name>
<feature type="coiled-coil region" evidence="1">
    <location>
        <begin position="183"/>
        <end position="210"/>
    </location>
</feature>